<evidence type="ECO:0000256" key="3">
    <source>
        <dbReference type="ARBA" id="ARBA00015991"/>
    </source>
</evidence>
<evidence type="ECO:0000313" key="9">
    <source>
        <dbReference type="Proteomes" id="UP000247483"/>
    </source>
</evidence>
<accession>A0A2V4DZE3</accession>
<dbReference type="InterPro" id="IPR036046">
    <property type="entry name" value="Acylphosphatase-like_dom_sf"/>
</dbReference>
<feature type="active site" evidence="5">
    <location>
        <position position="37"/>
    </location>
</feature>
<evidence type="ECO:0000256" key="5">
    <source>
        <dbReference type="PROSITE-ProRule" id="PRU00520"/>
    </source>
</evidence>
<protein>
    <recommendedName>
        <fullName evidence="3 5">acylphosphatase</fullName>
        <ecNumber evidence="2 5">3.6.1.7</ecNumber>
    </recommendedName>
</protein>
<evidence type="ECO:0000256" key="2">
    <source>
        <dbReference type="ARBA" id="ARBA00012150"/>
    </source>
</evidence>
<dbReference type="InterPro" id="IPR020456">
    <property type="entry name" value="Acylphosphatase"/>
</dbReference>
<gene>
    <name evidence="8" type="ORF">DKK79_02750</name>
</gene>
<dbReference type="PANTHER" id="PTHR47268">
    <property type="entry name" value="ACYLPHOSPHATASE"/>
    <property type="match status" value="1"/>
</dbReference>
<keyword evidence="5" id="KW-0378">Hydrolase</keyword>
<feature type="domain" description="Acylphosphatase-like" evidence="7">
    <location>
        <begin position="4"/>
        <end position="92"/>
    </location>
</feature>
<dbReference type="EMBL" id="QGLP01000004">
    <property type="protein sequence ID" value="PXZ05613.1"/>
    <property type="molecule type" value="Genomic_DNA"/>
</dbReference>
<evidence type="ECO:0000256" key="1">
    <source>
        <dbReference type="ARBA" id="ARBA00005614"/>
    </source>
</evidence>
<dbReference type="PROSITE" id="PS00150">
    <property type="entry name" value="ACYLPHOSPHATASE_1"/>
    <property type="match status" value="1"/>
</dbReference>
<evidence type="ECO:0000313" key="8">
    <source>
        <dbReference type="EMBL" id="PXZ05613.1"/>
    </source>
</evidence>
<sequence>MIKQVNIQVSGRVQGVGFRFFTYQQANKLGLVGTVKNLSNGDVEIIVQGEDIALEKMLHWLEEGGPRSATITDIRVNQVVIDTNLTSFNIGY</sequence>
<organism evidence="8 9">
    <name type="scientific">Gilliamella apicola</name>
    <dbReference type="NCBI Taxonomy" id="1196095"/>
    <lineage>
        <taxon>Bacteria</taxon>
        <taxon>Pseudomonadati</taxon>
        <taxon>Pseudomonadota</taxon>
        <taxon>Gammaproteobacteria</taxon>
        <taxon>Orbales</taxon>
        <taxon>Orbaceae</taxon>
        <taxon>Gilliamella</taxon>
    </lineage>
</organism>
<dbReference type="Pfam" id="PF00708">
    <property type="entry name" value="Acylphosphatase"/>
    <property type="match status" value="1"/>
</dbReference>
<dbReference type="RefSeq" id="WP_034884239.1">
    <property type="nucleotide sequence ID" value="NZ_QGLP01000004.1"/>
</dbReference>
<evidence type="ECO:0000259" key="7">
    <source>
        <dbReference type="PROSITE" id="PS51160"/>
    </source>
</evidence>
<dbReference type="Proteomes" id="UP000247483">
    <property type="component" value="Unassembled WGS sequence"/>
</dbReference>
<dbReference type="EC" id="3.6.1.7" evidence="2 5"/>
<reference evidence="8 9" key="1">
    <citation type="submission" date="2018-05" db="EMBL/GenBank/DDBJ databases">
        <title>Reference genomes for bee gut microbiota database.</title>
        <authorList>
            <person name="Ellegaard K.M."/>
        </authorList>
    </citation>
    <scope>NUCLEOTIDE SEQUENCE [LARGE SCALE GENOMIC DNA]</scope>
    <source>
        <strain evidence="8 9">ESL0177</strain>
    </source>
</reference>
<dbReference type="Gene3D" id="3.30.70.100">
    <property type="match status" value="1"/>
</dbReference>
<dbReference type="InterPro" id="IPR001792">
    <property type="entry name" value="Acylphosphatase-like_dom"/>
</dbReference>
<dbReference type="SUPFAM" id="SSF54975">
    <property type="entry name" value="Acylphosphatase/BLUF domain-like"/>
    <property type="match status" value="1"/>
</dbReference>
<dbReference type="AlphaFoldDB" id="A0A2V4DZE3"/>
<name>A0A2V4DZE3_9GAMM</name>
<evidence type="ECO:0000256" key="4">
    <source>
        <dbReference type="ARBA" id="ARBA00047645"/>
    </source>
</evidence>
<comment type="caution">
    <text evidence="8">The sequence shown here is derived from an EMBL/GenBank/DDBJ whole genome shotgun (WGS) entry which is preliminary data.</text>
</comment>
<dbReference type="GO" id="GO:0003998">
    <property type="term" value="F:acylphosphatase activity"/>
    <property type="evidence" value="ECO:0007669"/>
    <property type="project" value="UniProtKB-EC"/>
</dbReference>
<comment type="similarity">
    <text evidence="1 6">Belongs to the acylphosphatase family.</text>
</comment>
<feature type="active site" evidence="5">
    <location>
        <position position="19"/>
    </location>
</feature>
<evidence type="ECO:0000256" key="6">
    <source>
        <dbReference type="RuleBase" id="RU004168"/>
    </source>
</evidence>
<dbReference type="NCBIfam" id="NF011000">
    <property type="entry name" value="PRK14426.1"/>
    <property type="match status" value="1"/>
</dbReference>
<dbReference type="PROSITE" id="PS51160">
    <property type="entry name" value="ACYLPHOSPHATASE_3"/>
    <property type="match status" value="1"/>
</dbReference>
<proteinExistence type="inferred from homology"/>
<dbReference type="InterPro" id="IPR017968">
    <property type="entry name" value="Acylphosphatase_CS"/>
</dbReference>
<comment type="catalytic activity">
    <reaction evidence="4 5">
        <text>an acyl phosphate + H2O = a carboxylate + phosphate + H(+)</text>
        <dbReference type="Rhea" id="RHEA:14965"/>
        <dbReference type="ChEBI" id="CHEBI:15377"/>
        <dbReference type="ChEBI" id="CHEBI:15378"/>
        <dbReference type="ChEBI" id="CHEBI:29067"/>
        <dbReference type="ChEBI" id="CHEBI:43474"/>
        <dbReference type="ChEBI" id="CHEBI:59918"/>
        <dbReference type="EC" id="3.6.1.7"/>
    </reaction>
</comment>
<dbReference type="PANTHER" id="PTHR47268:SF4">
    <property type="entry name" value="ACYLPHOSPHATASE"/>
    <property type="match status" value="1"/>
</dbReference>
<dbReference type="PRINTS" id="PR00112">
    <property type="entry name" value="ACYLPHPHTASE"/>
</dbReference>